<evidence type="ECO:0008006" key="3">
    <source>
        <dbReference type="Google" id="ProtNLM"/>
    </source>
</evidence>
<dbReference type="Pfam" id="PF09844">
    <property type="entry name" value="DUF2071"/>
    <property type="match status" value="1"/>
</dbReference>
<gene>
    <name evidence="1" type="ORF">C5O00_02775</name>
</gene>
<proteinExistence type="predicted"/>
<dbReference type="AlphaFoldDB" id="A0A2S0HU00"/>
<dbReference type="EMBL" id="CP027062">
    <property type="protein sequence ID" value="AVI50149.1"/>
    <property type="molecule type" value="Genomic_DNA"/>
</dbReference>
<name>A0A2S0HU00_9FLAO</name>
<dbReference type="OrthoDB" id="5492672at2"/>
<dbReference type="RefSeq" id="WP_105214744.1">
    <property type="nucleotide sequence ID" value="NZ_CP027062.1"/>
</dbReference>
<keyword evidence="2" id="KW-1185">Reference proteome</keyword>
<sequence length="248" mass="28835">MAAFSSLKDHPFAVEAYFNRSVVFTFAAPKAELERFLPECLSLDTFKDTYGFIAVAMVDTRDLRPKGTSKLLGNDFMLVGYRIFVRYKNLKGRRLRGLYILKSETNKKKMELFGNIFTHYKYETTDIRFQEEGKLSKVSSEASNFEAVFQGSNEEASLPVGSPFSSWKEARRYAGPLPFTFTYNSEKKEILIIEGVRKNWKPQPLEVQEYRFKFIEDLKLKDVVLANAFQIVDVPYYWKKGIKEQWQG</sequence>
<protein>
    <recommendedName>
        <fullName evidence="3">DUF2071 domain-containing protein</fullName>
    </recommendedName>
</protein>
<dbReference type="KEGG" id="aue:C5O00_02775"/>
<dbReference type="InterPro" id="IPR018644">
    <property type="entry name" value="DUF2071"/>
</dbReference>
<evidence type="ECO:0000313" key="2">
    <source>
        <dbReference type="Proteomes" id="UP000238442"/>
    </source>
</evidence>
<evidence type="ECO:0000313" key="1">
    <source>
        <dbReference type="EMBL" id="AVI50149.1"/>
    </source>
</evidence>
<reference evidence="1 2" key="1">
    <citation type="submission" date="2018-02" db="EMBL/GenBank/DDBJ databases">
        <title>Genomic analysis of the strain RR4-38 isolated from a seawater recirculating aquaculture system.</title>
        <authorList>
            <person name="Kim Y.-S."/>
            <person name="Jang Y.H."/>
            <person name="Kim K.-H."/>
        </authorList>
    </citation>
    <scope>NUCLEOTIDE SEQUENCE [LARGE SCALE GENOMIC DNA]</scope>
    <source>
        <strain evidence="1 2">RR4-38</strain>
    </source>
</reference>
<organism evidence="1 2">
    <name type="scientific">Pukyongia salina</name>
    <dbReference type="NCBI Taxonomy" id="2094025"/>
    <lineage>
        <taxon>Bacteria</taxon>
        <taxon>Pseudomonadati</taxon>
        <taxon>Bacteroidota</taxon>
        <taxon>Flavobacteriia</taxon>
        <taxon>Flavobacteriales</taxon>
        <taxon>Flavobacteriaceae</taxon>
        <taxon>Pukyongia</taxon>
    </lineage>
</organism>
<accession>A0A2S0HU00</accession>
<dbReference type="Proteomes" id="UP000238442">
    <property type="component" value="Chromosome"/>
</dbReference>